<keyword evidence="12" id="KW-0274">FAD</keyword>
<dbReference type="UniPathway" id="UPA00356">
    <property type="reaction ID" value="UER00437"/>
</dbReference>
<dbReference type="Pfam" id="PF00294">
    <property type="entry name" value="PfkB"/>
    <property type="match status" value="1"/>
</dbReference>
<feature type="domain" description="Pyridine nucleotide-disulphide oxidoreductase dimerisation" evidence="17">
    <location>
        <begin position="449"/>
        <end position="558"/>
    </location>
</feature>
<proteinExistence type="inferred from homology"/>
<comment type="similarity">
    <text evidence="15">In the C-terminal section; belongs to the cytidylyltransferase family.</text>
</comment>
<dbReference type="UniPathway" id="UPA00958"/>
<dbReference type="SUPFAM" id="SSF51905">
    <property type="entry name" value="FAD/NAD(P)-binding domain"/>
    <property type="match status" value="1"/>
</dbReference>
<feature type="domain" description="Carbohydrate kinase PfkB" evidence="16">
    <location>
        <begin position="13"/>
        <end position="303"/>
    </location>
</feature>
<dbReference type="PROSITE" id="PS00583">
    <property type="entry name" value="PFKB_KINASES_1"/>
    <property type="match status" value="1"/>
</dbReference>
<dbReference type="GO" id="GO:0097171">
    <property type="term" value="P:ADP-L-glycero-beta-D-manno-heptose biosynthetic process"/>
    <property type="evidence" value="ECO:0007669"/>
    <property type="project" value="UniProtKB-UniPathway"/>
</dbReference>
<dbReference type="GO" id="GO:0016491">
    <property type="term" value="F:oxidoreductase activity"/>
    <property type="evidence" value="ECO:0007669"/>
    <property type="project" value="UniProtKB-KW"/>
</dbReference>
<comment type="catalytic activity">
    <reaction evidence="15">
        <text>D-glycero-beta-D-manno-heptose 1-phosphate + ATP + H(+) = ADP-D-glycero-beta-D-manno-heptose + diphosphate</text>
        <dbReference type="Rhea" id="RHEA:27465"/>
        <dbReference type="ChEBI" id="CHEBI:15378"/>
        <dbReference type="ChEBI" id="CHEBI:30616"/>
        <dbReference type="ChEBI" id="CHEBI:33019"/>
        <dbReference type="ChEBI" id="CHEBI:59967"/>
        <dbReference type="ChEBI" id="CHEBI:61593"/>
        <dbReference type="EC" id="2.7.7.70"/>
    </reaction>
</comment>
<dbReference type="InterPro" id="IPR036188">
    <property type="entry name" value="FAD/NAD-bd_sf"/>
</dbReference>
<feature type="domain" description="FAD/NAD(P)-binding" evidence="18">
    <location>
        <begin position="362"/>
        <end position="430"/>
    </location>
</feature>
<keyword evidence="11 15" id="KW-0418">Kinase</keyword>
<organism evidence="19 20">
    <name type="scientific">Pseudomonas savastanoi</name>
    <name type="common">Pseudomonas syringae pv. savastanoi</name>
    <dbReference type="NCBI Taxonomy" id="29438"/>
    <lineage>
        <taxon>Bacteria</taxon>
        <taxon>Pseudomonadati</taxon>
        <taxon>Pseudomonadota</taxon>
        <taxon>Gammaproteobacteria</taxon>
        <taxon>Pseudomonadales</taxon>
        <taxon>Pseudomonadaceae</taxon>
        <taxon>Pseudomonas</taxon>
    </lineage>
</organism>
<evidence type="ECO:0000259" key="17">
    <source>
        <dbReference type="Pfam" id="PF02852"/>
    </source>
</evidence>
<dbReference type="NCBIfam" id="TIGR02198">
    <property type="entry name" value="rfaE_dom_I"/>
    <property type="match status" value="1"/>
</dbReference>
<keyword evidence="13 15" id="KW-0067">ATP-binding</keyword>
<evidence type="ECO:0000313" key="19">
    <source>
        <dbReference type="EMBL" id="RMV14379.1"/>
    </source>
</evidence>
<evidence type="ECO:0000259" key="16">
    <source>
        <dbReference type="Pfam" id="PF00294"/>
    </source>
</evidence>
<evidence type="ECO:0000256" key="5">
    <source>
        <dbReference type="ARBA" id="ARBA00007532"/>
    </source>
</evidence>
<dbReference type="InterPro" id="IPR016156">
    <property type="entry name" value="FAD/NAD-linked_Rdtase_dimer_sf"/>
</dbReference>
<comment type="subunit">
    <text evidence="6 15">Homodimer.</text>
</comment>
<evidence type="ECO:0000256" key="2">
    <source>
        <dbReference type="ARBA" id="ARBA00002319"/>
    </source>
</evidence>
<comment type="pathway">
    <text evidence="4">Bacterial outer membrane biogenesis; LPS core biosynthesis.</text>
</comment>
<comment type="function">
    <text evidence="2 15">Catalyzes the phosphorylation of D-glycero-D-manno-heptose 7-phosphate at the C-1 position to selectively form D-glycero-beta-D-manno-heptose-1,7-bisphosphate.</text>
</comment>
<feature type="binding site" evidence="15">
    <location>
        <begin position="194"/>
        <end position="197"/>
    </location>
    <ligand>
        <name>ATP</name>
        <dbReference type="ChEBI" id="CHEBI:30616"/>
    </ligand>
</feature>
<dbReference type="InterPro" id="IPR023030">
    <property type="entry name" value="Bifunc_HldE"/>
</dbReference>
<dbReference type="HAMAP" id="MF_01603">
    <property type="entry name" value="HldE"/>
    <property type="match status" value="1"/>
</dbReference>
<dbReference type="EC" id="2.7.7.70" evidence="15"/>
<keyword evidence="7" id="KW-0285">Flavoprotein</keyword>
<dbReference type="PANTHER" id="PTHR46969:SF1">
    <property type="entry name" value="BIFUNCTIONAL PROTEIN HLDE"/>
    <property type="match status" value="1"/>
</dbReference>
<protein>
    <recommendedName>
        <fullName evidence="15">Bifunctional protein HldE</fullName>
    </recommendedName>
    <domain>
        <recommendedName>
            <fullName evidence="15">D-beta-D-heptose 7-phosphate kinase</fullName>
            <ecNumber evidence="15">2.7.1.167</ecNumber>
        </recommendedName>
        <alternativeName>
            <fullName evidence="15">D-beta-D-heptose 7-phosphotransferase</fullName>
        </alternativeName>
        <alternativeName>
            <fullName evidence="15">D-glycero-beta-D-manno-heptose-7-phosphate kinase</fullName>
        </alternativeName>
    </domain>
    <domain>
        <recommendedName>
            <fullName evidence="15">D-beta-D-heptose 1-phosphate adenylyltransferase</fullName>
            <ecNumber evidence="15">2.7.7.70</ecNumber>
        </recommendedName>
        <alternativeName>
            <fullName evidence="15">D-glycero-beta-D-manno-heptose 1-phosphate adenylyltransferase</fullName>
        </alternativeName>
    </domain>
</protein>
<keyword evidence="14" id="KW-0560">Oxidoreductase</keyword>
<dbReference type="InterPro" id="IPR023753">
    <property type="entry name" value="FAD/NAD-binding_dom"/>
</dbReference>
<dbReference type="Proteomes" id="UP000272703">
    <property type="component" value="Unassembled WGS sequence"/>
</dbReference>
<comment type="similarity">
    <text evidence="5">Belongs to the class-I pyridine nucleotide-disulfide oxidoreductase family.</text>
</comment>
<dbReference type="InterPro" id="IPR011611">
    <property type="entry name" value="PfkB_dom"/>
</dbReference>
<evidence type="ECO:0000256" key="3">
    <source>
        <dbReference type="ARBA" id="ARBA00003753"/>
    </source>
</evidence>
<evidence type="ECO:0000256" key="9">
    <source>
        <dbReference type="ARBA" id="ARBA00022695"/>
    </source>
</evidence>
<dbReference type="FunFam" id="3.30.390.30:FF:000001">
    <property type="entry name" value="Dihydrolipoyl dehydrogenase"/>
    <property type="match status" value="1"/>
</dbReference>
<keyword evidence="15" id="KW-0119">Carbohydrate metabolism</keyword>
<dbReference type="GO" id="GO:0009244">
    <property type="term" value="P:lipopolysaccharide core region biosynthetic process"/>
    <property type="evidence" value="ECO:0007669"/>
    <property type="project" value="UniProtKB-UniPathway"/>
</dbReference>
<dbReference type="PANTHER" id="PTHR46969">
    <property type="entry name" value="BIFUNCTIONAL PROTEIN HLDE"/>
    <property type="match status" value="1"/>
</dbReference>
<feature type="region of interest" description="Cytidylyltransferase" evidence="15">
    <location>
        <begin position="343"/>
        <end position="574"/>
    </location>
</feature>
<dbReference type="SUPFAM" id="SSF55424">
    <property type="entry name" value="FAD/NAD-linked reductases, dimerisation (C-terminal) domain"/>
    <property type="match status" value="1"/>
</dbReference>
<keyword evidence="8 15" id="KW-0808">Transferase</keyword>
<keyword evidence="15" id="KW-0511">Multifunctional enzyme</keyword>
<comment type="catalytic activity">
    <reaction evidence="15">
        <text>D-glycero-beta-D-manno-heptose 7-phosphate + ATP = D-glycero-beta-D-manno-heptose 1,7-bisphosphate + ADP + H(+)</text>
        <dbReference type="Rhea" id="RHEA:27473"/>
        <dbReference type="ChEBI" id="CHEBI:15378"/>
        <dbReference type="ChEBI" id="CHEBI:30616"/>
        <dbReference type="ChEBI" id="CHEBI:60204"/>
        <dbReference type="ChEBI" id="CHEBI:60208"/>
        <dbReference type="ChEBI" id="CHEBI:456216"/>
        <dbReference type="EC" id="2.7.1.167"/>
    </reaction>
</comment>
<keyword evidence="10 15" id="KW-0547">Nucleotide-binding</keyword>
<dbReference type="NCBIfam" id="NF008454">
    <property type="entry name" value="PRK11316.1"/>
    <property type="match status" value="1"/>
</dbReference>
<gene>
    <name evidence="15" type="primary">hldE</name>
    <name evidence="19" type="ORF">ALP16_02181</name>
</gene>
<dbReference type="CDD" id="cd01172">
    <property type="entry name" value="RfaE_like"/>
    <property type="match status" value="1"/>
</dbReference>
<reference evidence="19 20" key="1">
    <citation type="submission" date="2018-08" db="EMBL/GenBank/DDBJ databases">
        <title>Recombination of ecologically and evolutionarily significant loci maintains genetic cohesion in the Pseudomonas syringae species complex.</title>
        <authorList>
            <person name="Dillon M."/>
            <person name="Thakur S."/>
            <person name="Almeida R.N.D."/>
            <person name="Weir B.S."/>
            <person name="Guttman D.S."/>
        </authorList>
    </citation>
    <scope>NUCLEOTIDE SEQUENCE [LARGE SCALE GENOMIC DNA]</scope>
    <source>
        <strain evidence="19 20">ICMP 11897</strain>
    </source>
</reference>
<evidence type="ECO:0000259" key="18">
    <source>
        <dbReference type="Pfam" id="PF07992"/>
    </source>
</evidence>
<dbReference type="AlphaFoldDB" id="A0A3M6A530"/>
<evidence type="ECO:0000256" key="13">
    <source>
        <dbReference type="ARBA" id="ARBA00022840"/>
    </source>
</evidence>
<evidence type="ECO:0000256" key="4">
    <source>
        <dbReference type="ARBA" id="ARBA00004713"/>
    </source>
</evidence>
<sequence length="574" mass="61066">MKLSMPRFDQAPVLVVGDVMLDRYWHGGTSRISPEAPVPVVKVDQIEDRPGGAANVALNIAALGAPASLVGVTGDDEAAESLANSLKAAGVLARFQRIANQPTIVKLRVISRHQQLLRIDFEEAFNTDPLALSAEVYSLLDGIKVLVLSDYGKGALRNHQALIQAARKRGIPVLADPKGKDFTIYRGASLITPNLSEFEAIVGHCEDEAQLVTKGAQLMQELDLGALLVTRGEHGMTLLRPDQQALHLPARAREVFDVTGAGDTVISTLAAAIAAGEELPHAVALANLAAGIVVGKLGTAAISAPELRRAIQREEGSERGVLGLEQLLLAVDDARAHKENIVFTNGCFDILHAGHVTYLEQARAQGDRLIVAVGRRPVTTDLLASDSGVDLDERGFIYVDDYCTTSVPGVYAIGDVVRGLMLAHKASEEGIMVVERIKGHKAQMNYNLIPSVIYTHPEIAWVGKTEQTLKAEGVEVNVGTFPFAASGRAMAANDTGGFVKIIADAKTDRVLGVHVIGPSAAELVQQGAIAMEFGSSAEDIGMMVFSHPTLSEALHEAALAVNGGAIHIQNRKKR</sequence>
<evidence type="ECO:0000256" key="7">
    <source>
        <dbReference type="ARBA" id="ARBA00022630"/>
    </source>
</evidence>
<dbReference type="GO" id="GO:0005829">
    <property type="term" value="C:cytosol"/>
    <property type="evidence" value="ECO:0007669"/>
    <property type="project" value="TreeGrafter"/>
</dbReference>
<dbReference type="PRINTS" id="PR00411">
    <property type="entry name" value="PNDRDTASEI"/>
</dbReference>
<name>A0A3M6A530_PSESS</name>
<evidence type="ECO:0000256" key="11">
    <source>
        <dbReference type="ARBA" id="ARBA00022777"/>
    </source>
</evidence>
<dbReference type="EMBL" id="RBUN01000396">
    <property type="protein sequence ID" value="RMV14379.1"/>
    <property type="molecule type" value="Genomic_DNA"/>
</dbReference>
<dbReference type="GO" id="GO:0033786">
    <property type="term" value="F:heptose-1-phosphate adenylyltransferase activity"/>
    <property type="evidence" value="ECO:0007669"/>
    <property type="project" value="UniProtKB-UniRule"/>
</dbReference>
<comment type="function">
    <text evidence="3 15">Catalyzes the ADP transfer from ATP to D-glycero-beta-D-manno-heptose 1-phosphate, yielding ADP-D-glycero-beta-D-manno-heptose.</text>
</comment>
<dbReference type="PRINTS" id="PR00368">
    <property type="entry name" value="FADPNR"/>
</dbReference>
<dbReference type="GO" id="GO:0016773">
    <property type="term" value="F:phosphotransferase activity, alcohol group as acceptor"/>
    <property type="evidence" value="ECO:0007669"/>
    <property type="project" value="InterPro"/>
</dbReference>
<dbReference type="Gene3D" id="3.40.1190.20">
    <property type="match status" value="1"/>
</dbReference>
<dbReference type="GO" id="GO:0005524">
    <property type="term" value="F:ATP binding"/>
    <property type="evidence" value="ECO:0007669"/>
    <property type="project" value="UniProtKB-UniRule"/>
</dbReference>
<dbReference type="Gene3D" id="3.50.50.60">
    <property type="entry name" value="FAD/NAD(P)-binding domain"/>
    <property type="match status" value="1"/>
</dbReference>
<evidence type="ECO:0000256" key="6">
    <source>
        <dbReference type="ARBA" id="ARBA00011738"/>
    </source>
</evidence>
<comment type="pathway">
    <text evidence="15">Nucleotide-sugar biosynthesis; ADP-L-glycero-beta-D-manno-heptose biosynthesis; ADP-L-glycero-beta-D-manno-heptose from D-glycero-beta-D-manno-heptose 7-phosphate: step 1/4.</text>
</comment>
<evidence type="ECO:0000256" key="12">
    <source>
        <dbReference type="ARBA" id="ARBA00022827"/>
    </source>
</evidence>
<evidence type="ECO:0000256" key="10">
    <source>
        <dbReference type="ARBA" id="ARBA00022741"/>
    </source>
</evidence>
<feature type="active site" evidence="15">
    <location>
        <position position="263"/>
    </location>
</feature>
<evidence type="ECO:0000256" key="14">
    <source>
        <dbReference type="ARBA" id="ARBA00023002"/>
    </source>
</evidence>
<comment type="pathway">
    <text evidence="15">Nucleotide-sugar biosynthesis; ADP-L-glycero-beta-D-manno-heptose biosynthesis; ADP-L-glycero-beta-D-manno-heptose from D-glycero-beta-D-manno-heptose 7-phosphate: step 3/4.</text>
</comment>
<comment type="similarity">
    <text evidence="15">In the N-terminal section; belongs to the carbohydrate kinase PfkB family.</text>
</comment>
<evidence type="ECO:0000256" key="15">
    <source>
        <dbReference type="HAMAP-Rule" id="MF_01603"/>
    </source>
</evidence>
<evidence type="ECO:0000256" key="8">
    <source>
        <dbReference type="ARBA" id="ARBA00022679"/>
    </source>
</evidence>
<comment type="caution">
    <text evidence="19">The sequence shown here is derived from an EMBL/GenBank/DDBJ whole genome shotgun (WGS) entry which is preliminary data.</text>
</comment>
<comment type="cofactor">
    <cofactor evidence="1">
        <name>FAD</name>
        <dbReference type="ChEBI" id="CHEBI:57692"/>
    </cofactor>
</comment>
<dbReference type="Gene3D" id="3.30.390.30">
    <property type="match status" value="1"/>
</dbReference>
<dbReference type="GO" id="GO:0033785">
    <property type="term" value="F:heptose 7-phosphate kinase activity"/>
    <property type="evidence" value="ECO:0007669"/>
    <property type="project" value="UniProtKB-UniRule"/>
</dbReference>
<dbReference type="InterPro" id="IPR029056">
    <property type="entry name" value="Ribokinase-like"/>
</dbReference>
<dbReference type="InterPro" id="IPR011913">
    <property type="entry name" value="RfaE_dom_I"/>
</dbReference>
<dbReference type="InterPro" id="IPR002173">
    <property type="entry name" value="Carboh/pur_kinase_PfkB_CS"/>
</dbReference>
<evidence type="ECO:0000256" key="1">
    <source>
        <dbReference type="ARBA" id="ARBA00001974"/>
    </source>
</evidence>
<dbReference type="SUPFAM" id="SSF53613">
    <property type="entry name" value="Ribokinase-like"/>
    <property type="match status" value="1"/>
</dbReference>
<dbReference type="InterPro" id="IPR004821">
    <property type="entry name" value="Cyt_trans-like"/>
</dbReference>
<dbReference type="NCBIfam" id="TIGR00125">
    <property type="entry name" value="cyt_tran_rel"/>
    <property type="match status" value="1"/>
</dbReference>
<dbReference type="InterPro" id="IPR004099">
    <property type="entry name" value="Pyr_nucl-diS_OxRdtase_dimer"/>
</dbReference>
<feature type="region of interest" description="Ribokinase" evidence="15">
    <location>
        <begin position="1"/>
        <end position="317"/>
    </location>
</feature>
<dbReference type="Pfam" id="PF07992">
    <property type="entry name" value="Pyr_redox_2"/>
    <property type="match status" value="1"/>
</dbReference>
<dbReference type="Pfam" id="PF02852">
    <property type="entry name" value="Pyr_redox_dim"/>
    <property type="match status" value="1"/>
</dbReference>
<keyword evidence="9 15" id="KW-0548">Nucleotidyltransferase</keyword>
<evidence type="ECO:0000313" key="20">
    <source>
        <dbReference type="Proteomes" id="UP000272703"/>
    </source>
</evidence>
<accession>A0A3M6A530</accession>
<dbReference type="EC" id="2.7.1.167" evidence="15"/>
<dbReference type="FunFam" id="3.40.1190.20:FF:000002">
    <property type="entry name" value="Bifunctional protein HldE"/>
    <property type="match status" value="1"/>
</dbReference>